<dbReference type="InterPro" id="IPR036271">
    <property type="entry name" value="Tet_transcr_reg_TetR-rel_C_sf"/>
</dbReference>
<dbReference type="InterPro" id="IPR009057">
    <property type="entry name" value="Homeodomain-like_sf"/>
</dbReference>
<evidence type="ECO:0000256" key="1">
    <source>
        <dbReference type="ARBA" id="ARBA00022491"/>
    </source>
</evidence>
<evidence type="ECO:0000256" key="5">
    <source>
        <dbReference type="PROSITE-ProRule" id="PRU00335"/>
    </source>
</evidence>
<dbReference type="EMBL" id="JACSQF010000002">
    <property type="protein sequence ID" value="MBD7979747.1"/>
    <property type="molecule type" value="Genomic_DNA"/>
</dbReference>
<dbReference type="SUPFAM" id="SSF46689">
    <property type="entry name" value="Homeodomain-like"/>
    <property type="match status" value="1"/>
</dbReference>
<keyword evidence="3 5" id="KW-0238">DNA-binding</keyword>
<dbReference type="SUPFAM" id="SSF48498">
    <property type="entry name" value="Tetracyclin repressor-like, C-terminal domain"/>
    <property type="match status" value="1"/>
</dbReference>
<sequence length="249" mass="26849">MPSTAAGTAHTDGPTAERTRPGTPGRAAPAQASDIAPRGYAKGRAKRDEILEAAMRLFGEVGYHSASLREISSRVGISHPGLLHHFPTKSGLLQAVLEHRDEVDLAVFYADLEEGGDYFESLIRLVERNAARPGIIELYCILSAEATSPEHPAHEFFQHRYDEVLARSRRELAQRAAEGRLRPGTDIPSTARALIALMDGLQVQFLLERGGTRPPVDMAAGLRSYVALVLADDGTTARATAPGPEAPQV</sequence>
<dbReference type="PROSITE" id="PS50977">
    <property type="entry name" value="HTH_TETR_2"/>
    <property type="match status" value="1"/>
</dbReference>
<proteinExistence type="predicted"/>
<feature type="domain" description="HTH tetR-type" evidence="7">
    <location>
        <begin position="44"/>
        <end position="104"/>
    </location>
</feature>
<evidence type="ECO:0000256" key="6">
    <source>
        <dbReference type="SAM" id="MobiDB-lite"/>
    </source>
</evidence>
<organism evidence="8 9">
    <name type="scientific">Oerskovia merdavium</name>
    <dbReference type="NCBI Taxonomy" id="2762227"/>
    <lineage>
        <taxon>Bacteria</taxon>
        <taxon>Bacillati</taxon>
        <taxon>Actinomycetota</taxon>
        <taxon>Actinomycetes</taxon>
        <taxon>Micrococcales</taxon>
        <taxon>Cellulomonadaceae</taxon>
        <taxon>Oerskovia</taxon>
    </lineage>
</organism>
<feature type="region of interest" description="Disordered" evidence="6">
    <location>
        <begin position="1"/>
        <end position="38"/>
    </location>
</feature>
<dbReference type="PANTHER" id="PTHR30055:SF234">
    <property type="entry name" value="HTH-TYPE TRANSCRIPTIONAL REGULATOR BETI"/>
    <property type="match status" value="1"/>
</dbReference>
<keyword evidence="2" id="KW-0805">Transcription regulation</keyword>
<dbReference type="Pfam" id="PF00440">
    <property type="entry name" value="TetR_N"/>
    <property type="match status" value="1"/>
</dbReference>
<dbReference type="PANTHER" id="PTHR30055">
    <property type="entry name" value="HTH-TYPE TRANSCRIPTIONAL REGULATOR RUTR"/>
    <property type="match status" value="1"/>
</dbReference>
<evidence type="ECO:0000256" key="4">
    <source>
        <dbReference type="ARBA" id="ARBA00023163"/>
    </source>
</evidence>
<dbReference type="Proteomes" id="UP000655570">
    <property type="component" value="Unassembled WGS sequence"/>
</dbReference>
<gene>
    <name evidence="8" type="ORF">H9641_03295</name>
</gene>
<evidence type="ECO:0000256" key="2">
    <source>
        <dbReference type="ARBA" id="ARBA00023015"/>
    </source>
</evidence>
<accession>A0ABR8TVD4</accession>
<dbReference type="Pfam" id="PF13977">
    <property type="entry name" value="TetR_C_6"/>
    <property type="match status" value="1"/>
</dbReference>
<dbReference type="PRINTS" id="PR00455">
    <property type="entry name" value="HTHTETR"/>
</dbReference>
<evidence type="ECO:0000313" key="9">
    <source>
        <dbReference type="Proteomes" id="UP000655570"/>
    </source>
</evidence>
<comment type="caution">
    <text evidence="8">The sequence shown here is derived from an EMBL/GenBank/DDBJ whole genome shotgun (WGS) entry which is preliminary data.</text>
</comment>
<dbReference type="InterPro" id="IPR001647">
    <property type="entry name" value="HTH_TetR"/>
</dbReference>
<keyword evidence="4" id="KW-0804">Transcription</keyword>
<dbReference type="RefSeq" id="WP_191800983.1">
    <property type="nucleotide sequence ID" value="NZ_JACSQF010000002.1"/>
</dbReference>
<evidence type="ECO:0000313" key="8">
    <source>
        <dbReference type="EMBL" id="MBD7979747.1"/>
    </source>
</evidence>
<dbReference type="InterPro" id="IPR050109">
    <property type="entry name" value="HTH-type_TetR-like_transc_reg"/>
</dbReference>
<name>A0ABR8TVD4_9CELL</name>
<evidence type="ECO:0000256" key="3">
    <source>
        <dbReference type="ARBA" id="ARBA00023125"/>
    </source>
</evidence>
<feature type="DNA-binding region" description="H-T-H motif" evidence="5">
    <location>
        <begin position="67"/>
        <end position="86"/>
    </location>
</feature>
<dbReference type="Gene3D" id="1.10.357.10">
    <property type="entry name" value="Tetracycline Repressor, domain 2"/>
    <property type="match status" value="1"/>
</dbReference>
<evidence type="ECO:0000259" key="7">
    <source>
        <dbReference type="PROSITE" id="PS50977"/>
    </source>
</evidence>
<keyword evidence="9" id="KW-1185">Reference proteome</keyword>
<reference evidence="8 9" key="1">
    <citation type="submission" date="2020-08" db="EMBL/GenBank/DDBJ databases">
        <title>A Genomic Blueprint of the Chicken Gut Microbiome.</title>
        <authorList>
            <person name="Gilroy R."/>
            <person name="Ravi A."/>
            <person name="Getino M."/>
            <person name="Pursley I."/>
            <person name="Horton D.L."/>
            <person name="Alikhan N.-F."/>
            <person name="Baker D."/>
            <person name="Gharbi K."/>
            <person name="Hall N."/>
            <person name="Watson M."/>
            <person name="Adriaenssens E.M."/>
            <person name="Foster-Nyarko E."/>
            <person name="Jarju S."/>
            <person name="Secka A."/>
            <person name="Antonio M."/>
            <person name="Oren A."/>
            <person name="Chaudhuri R."/>
            <person name="La Ragione R.M."/>
            <person name="Hildebrand F."/>
            <person name="Pallen M.J."/>
        </authorList>
    </citation>
    <scope>NUCLEOTIDE SEQUENCE [LARGE SCALE GENOMIC DNA]</scope>
    <source>
        <strain evidence="8 9">Sa2CUA9</strain>
    </source>
</reference>
<dbReference type="InterPro" id="IPR039538">
    <property type="entry name" value="BetI_C"/>
</dbReference>
<protein>
    <submittedName>
        <fullName evidence="8">TetR/AcrR family transcriptional regulator</fullName>
    </submittedName>
</protein>
<keyword evidence="1" id="KW-0678">Repressor</keyword>